<dbReference type="AlphaFoldDB" id="A0AA49J8V9"/>
<dbReference type="RefSeq" id="WP_308349788.1">
    <property type="nucleotide sequence ID" value="NZ_CP129971.1"/>
</dbReference>
<protein>
    <submittedName>
        <fullName evidence="1">DUF6452 family protein</fullName>
    </submittedName>
</protein>
<proteinExistence type="predicted"/>
<organism evidence="1 2">
    <name type="scientific">Marivirga salinarum</name>
    <dbReference type="NCBI Taxonomy" id="3059078"/>
    <lineage>
        <taxon>Bacteria</taxon>
        <taxon>Pseudomonadati</taxon>
        <taxon>Bacteroidota</taxon>
        <taxon>Cytophagia</taxon>
        <taxon>Cytophagales</taxon>
        <taxon>Marivirgaceae</taxon>
        <taxon>Marivirga</taxon>
    </lineage>
</organism>
<dbReference type="EMBL" id="CP129971">
    <property type="protein sequence ID" value="WKK77226.1"/>
    <property type="molecule type" value="Genomic_DNA"/>
</dbReference>
<reference evidence="1 2" key="1">
    <citation type="submission" date="2023-08" db="EMBL/GenBank/DDBJ databases">
        <title>Comparative genomics and taxonomic characterization of three novel marine species of genus Marivirga.</title>
        <authorList>
            <person name="Muhammad N."/>
            <person name="Kim S.-G."/>
        </authorList>
    </citation>
    <scope>NUCLEOTIDE SEQUENCE [LARGE SCALE GENOMIC DNA]</scope>
    <source>
        <strain evidence="1 2">BDSF4-3</strain>
    </source>
</reference>
<dbReference type="KEGG" id="msaa:QYS49_08550"/>
<accession>A0AA49J8V9</accession>
<name>A0AA49J8V9_9BACT</name>
<dbReference type="PROSITE" id="PS51257">
    <property type="entry name" value="PROKAR_LIPOPROTEIN"/>
    <property type="match status" value="1"/>
</dbReference>
<dbReference type="InterPro" id="IPR045607">
    <property type="entry name" value="DUF6452"/>
</dbReference>
<evidence type="ECO:0000313" key="2">
    <source>
        <dbReference type="Proteomes" id="UP001230496"/>
    </source>
</evidence>
<sequence>MESIIKKSLVILLIAGIFACDVDSNCGSINVDYVTFGTVTLNANLEEAPKNVSFDSIISPQTDSIFRYKDSISISSFRLPLSPVENQTDFFFYYSINNANDTVKYGDTIRFTYEKLNRVDSPECGVDFEFVGMDTAYQTFDSLVIVNDTLKRTINAPNIKLFIF</sequence>
<gene>
    <name evidence="1" type="ORF">QYS49_08550</name>
</gene>
<keyword evidence="2" id="KW-1185">Reference proteome</keyword>
<dbReference type="Pfam" id="PF20050">
    <property type="entry name" value="DUF6452"/>
    <property type="match status" value="1"/>
</dbReference>
<dbReference type="Proteomes" id="UP001230496">
    <property type="component" value="Chromosome"/>
</dbReference>
<evidence type="ECO:0000313" key="1">
    <source>
        <dbReference type="EMBL" id="WKK77226.1"/>
    </source>
</evidence>